<dbReference type="Pfam" id="PF14382">
    <property type="entry name" value="ECR1_N"/>
    <property type="match status" value="1"/>
</dbReference>
<dbReference type="InterPro" id="IPR012340">
    <property type="entry name" value="NA-bd_OB-fold"/>
</dbReference>
<evidence type="ECO:0000256" key="4">
    <source>
        <dbReference type="SAM" id="MobiDB-lite"/>
    </source>
</evidence>
<dbReference type="InterPro" id="IPR019495">
    <property type="entry name" value="EXOSC1_C"/>
</dbReference>
<keyword evidence="2" id="KW-0963">Cytoplasm</keyword>
<dbReference type="Gene3D" id="2.40.50.100">
    <property type="match status" value="1"/>
</dbReference>
<dbReference type="SMART" id="SM00316">
    <property type="entry name" value="S1"/>
    <property type="match status" value="1"/>
</dbReference>
<dbReference type="GO" id="GO:0004527">
    <property type="term" value="F:exonuclease activity"/>
    <property type="evidence" value="ECO:0007669"/>
    <property type="project" value="UniProtKB-KW"/>
</dbReference>
<dbReference type="EMBL" id="JAKNSF020000026">
    <property type="protein sequence ID" value="KAK7730333.1"/>
    <property type="molecule type" value="Genomic_DNA"/>
</dbReference>
<comment type="caution">
    <text evidence="6">The sequence shown here is derived from an EMBL/GenBank/DDBJ whole genome shotgun (WGS) entry which is preliminary data.</text>
</comment>
<dbReference type="PANTHER" id="PTHR12686">
    <property type="entry name" value="3'-5' EXORIBONUCLEASE CSL4-RELATED"/>
    <property type="match status" value="1"/>
</dbReference>
<evidence type="ECO:0000313" key="6">
    <source>
        <dbReference type="EMBL" id="KAK7730333.1"/>
    </source>
</evidence>
<keyword evidence="6" id="KW-0378">Hydrolase</keyword>
<keyword evidence="6" id="KW-0269">Exonuclease</keyword>
<dbReference type="Pfam" id="PF10447">
    <property type="entry name" value="EXOSC1"/>
    <property type="match status" value="2"/>
</dbReference>
<organism evidence="6 7">
    <name type="scientific">Diaporthe eres</name>
    <name type="common">Phomopsis oblonga</name>
    <dbReference type="NCBI Taxonomy" id="83184"/>
    <lineage>
        <taxon>Eukaryota</taxon>
        <taxon>Fungi</taxon>
        <taxon>Dikarya</taxon>
        <taxon>Ascomycota</taxon>
        <taxon>Pezizomycotina</taxon>
        <taxon>Sordariomycetes</taxon>
        <taxon>Sordariomycetidae</taxon>
        <taxon>Diaporthales</taxon>
        <taxon>Diaporthaceae</taxon>
        <taxon>Diaporthe</taxon>
        <taxon>Diaporthe eres species complex</taxon>
    </lineage>
</organism>
<reference evidence="6 7" key="1">
    <citation type="submission" date="2024-02" db="EMBL/GenBank/DDBJ databases">
        <title>De novo assembly and annotation of 12 fungi associated with fruit tree decline syndrome in Ontario, Canada.</title>
        <authorList>
            <person name="Sulman M."/>
            <person name="Ellouze W."/>
            <person name="Ilyukhin E."/>
        </authorList>
    </citation>
    <scope>NUCLEOTIDE SEQUENCE [LARGE SCALE GENOMIC DNA]</scope>
    <source>
        <strain evidence="6 7">M169</strain>
    </source>
</reference>
<protein>
    <submittedName>
        <fullName evidence="6">Exosome 3'-&gt;5 exonuclease subunit ski4 (Csl4)</fullName>
    </submittedName>
</protein>
<evidence type="ECO:0000256" key="1">
    <source>
        <dbReference type="ARBA" id="ARBA00004604"/>
    </source>
</evidence>
<dbReference type="SUPFAM" id="SSF110324">
    <property type="entry name" value="Ribosomal L27 protein-like"/>
    <property type="match status" value="1"/>
</dbReference>
<proteinExistence type="predicted"/>
<evidence type="ECO:0000256" key="3">
    <source>
        <dbReference type="ARBA" id="ARBA00022835"/>
    </source>
</evidence>
<feature type="region of interest" description="Disordered" evidence="4">
    <location>
        <begin position="71"/>
        <end position="107"/>
    </location>
</feature>
<keyword evidence="7" id="KW-1185">Reference proteome</keyword>
<evidence type="ECO:0000313" key="7">
    <source>
        <dbReference type="Proteomes" id="UP001430848"/>
    </source>
</evidence>
<keyword evidence="3" id="KW-0271">Exosome</keyword>
<dbReference type="CDD" id="cd05791">
    <property type="entry name" value="S1_CSL4"/>
    <property type="match status" value="1"/>
</dbReference>
<dbReference type="Proteomes" id="UP001430848">
    <property type="component" value="Unassembled WGS sequence"/>
</dbReference>
<dbReference type="SUPFAM" id="SSF50249">
    <property type="entry name" value="Nucleic acid-binding proteins"/>
    <property type="match status" value="1"/>
</dbReference>
<sequence length="235" mass="24671">MAATTLAIPGQLLGPASKYKPGPGVHLYESNLYSSLLGSVAISQPASQSSSSSSSNQGLSKRITRITQNLPSRAGAGGAGAHSELPTISVSRGAGGGASIGGPKQQQREVLPQVGNTVLCRVTRITPRQAVVAILVCGETVLGAEWQGVIRVQDVRATEKDRVKVYESFRPGDIVRASVISLGDQANYYLSTASNELGVIMAVSEAGNAMYPVTWKEYKDPETGLSESRKVAKPF</sequence>
<dbReference type="InterPro" id="IPR003029">
    <property type="entry name" value="S1_domain"/>
</dbReference>
<dbReference type="PANTHER" id="PTHR12686:SF8">
    <property type="entry name" value="EXOSOME COMPLEX COMPONENT CSL4"/>
    <property type="match status" value="1"/>
</dbReference>
<dbReference type="InterPro" id="IPR039771">
    <property type="entry name" value="Csl4"/>
</dbReference>
<name>A0ABR1P9W1_DIAER</name>
<accession>A0ABR1P9W1</accession>
<evidence type="ECO:0000256" key="2">
    <source>
        <dbReference type="ARBA" id="ARBA00022490"/>
    </source>
</evidence>
<dbReference type="Gene3D" id="2.40.50.140">
    <property type="entry name" value="Nucleic acid-binding proteins"/>
    <property type="match status" value="1"/>
</dbReference>
<feature type="domain" description="S1 motif" evidence="5">
    <location>
        <begin position="113"/>
        <end position="193"/>
    </location>
</feature>
<keyword evidence="6" id="KW-0540">Nuclease</keyword>
<gene>
    <name evidence="6" type="primary">CSL4</name>
    <name evidence="6" type="ORF">SLS63_005903</name>
</gene>
<evidence type="ECO:0000259" key="5">
    <source>
        <dbReference type="SMART" id="SM00316"/>
    </source>
</evidence>
<dbReference type="InterPro" id="IPR025721">
    <property type="entry name" value="Exosome_cplx_N_dom"/>
</dbReference>
<comment type="subcellular location">
    <subcellularLocation>
        <location evidence="1">Nucleus</location>
        <location evidence="1">Nucleolus</location>
    </subcellularLocation>
</comment>